<keyword evidence="6" id="KW-0539">Nucleus</keyword>
<keyword evidence="10" id="KW-0808">Transferase</keyword>
<evidence type="ECO:0000259" key="9">
    <source>
        <dbReference type="Pfam" id="PF04042"/>
    </source>
</evidence>
<dbReference type="GeneID" id="25315965"/>
<dbReference type="AlphaFoldDB" id="A0A0F4YWD8"/>
<evidence type="ECO:0000256" key="7">
    <source>
        <dbReference type="ARBA" id="ARBA00032930"/>
    </source>
</evidence>
<dbReference type="GO" id="GO:0006261">
    <property type="term" value="P:DNA-templated DNA replication"/>
    <property type="evidence" value="ECO:0007669"/>
    <property type="project" value="InterPro"/>
</dbReference>
<feature type="compositionally biased region" description="Basic and acidic residues" evidence="8">
    <location>
        <begin position="645"/>
        <end position="662"/>
    </location>
</feature>
<dbReference type="OrthoDB" id="10254730at2759"/>
<dbReference type="GO" id="GO:0042276">
    <property type="term" value="P:error-prone translesion synthesis"/>
    <property type="evidence" value="ECO:0007669"/>
    <property type="project" value="TreeGrafter"/>
</dbReference>
<evidence type="ECO:0000256" key="3">
    <source>
        <dbReference type="ARBA" id="ARBA00016011"/>
    </source>
</evidence>
<comment type="subcellular location">
    <subcellularLocation>
        <location evidence="1">Nucleus</location>
    </subcellularLocation>
</comment>
<evidence type="ECO:0000256" key="5">
    <source>
        <dbReference type="ARBA" id="ARBA00023125"/>
    </source>
</evidence>
<feature type="compositionally biased region" description="Polar residues" evidence="8">
    <location>
        <begin position="1"/>
        <end position="17"/>
    </location>
</feature>
<proteinExistence type="inferred from homology"/>
<evidence type="ECO:0000256" key="8">
    <source>
        <dbReference type="SAM" id="MobiDB-lite"/>
    </source>
</evidence>
<name>A0A0F4YWD8_RASE3</name>
<reference evidence="10 11" key="1">
    <citation type="submission" date="2015-04" db="EMBL/GenBank/DDBJ databases">
        <authorList>
            <person name="Heijne W.H."/>
            <person name="Fedorova N.D."/>
            <person name="Nierman W.C."/>
            <person name="Vollebregt A.W."/>
            <person name="Zhao Z."/>
            <person name="Wu L."/>
            <person name="Kumar M."/>
            <person name="Stam H."/>
            <person name="van den Berg M.A."/>
            <person name="Pel H.J."/>
        </authorList>
    </citation>
    <scope>NUCLEOTIDE SEQUENCE [LARGE SCALE GENOMIC DNA]</scope>
    <source>
        <strain evidence="10 11">CBS 393.64</strain>
    </source>
</reference>
<organism evidence="10 11">
    <name type="scientific">Rasamsonia emersonii (strain ATCC 16479 / CBS 393.64 / IMI 116815)</name>
    <dbReference type="NCBI Taxonomy" id="1408163"/>
    <lineage>
        <taxon>Eukaryota</taxon>
        <taxon>Fungi</taxon>
        <taxon>Dikarya</taxon>
        <taxon>Ascomycota</taxon>
        <taxon>Pezizomycotina</taxon>
        <taxon>Eurotiomycetes</taxon>
        <taxon>Eurotiomycetidae</taxon>
        <taxon>Eurotiales</taxon>
        <taxon>Trichocomaceae</taxon>
        <taxon>Rasamsonia</taxon>
    </lineage>
</organism>
<keyword evidence="5" id="KW-0238">DNA-binding</keyword>
<dbReference type="InterPro" id="IPR007185">
    <property type="entry name" value="DNA_pol_a/d/e_bsu"/>
</dbReference>
<feature type="region of interest" description="Disordered" evidence="8">
    <location>
        <begin position="157"/>
        <end position="201"/>
    </location>
</feature>
<dbReference type="RefSeq" id="XP_013329022.1">
    <property type="nucleotide sequence ID" value="XM_013473568.1"/>
</dbReference>
<keyword evidence="10" id="KW-0548">Nucleotidyltransferase</keyword>
<dbReference type="STRING" id="1408163.A0A0F4YWD8"/>
<dbReference type="Proteomes" id="UP000053958">
    <property type="component" value="Unassembled WGS sequence"/>
</dbReference>
<dbReference type="GO" id="GO:0003677">
    <property type="term" value="F:DNA binding"/>
    <property type="evidence" value="ECO:0007669"/>
    <property type="project" value="UniProtKB-KW"/>
</dbReference>
<evidence type="ECO:0000313" key="10">
    <source>
        <dbReference type="EMBL" id="KKA22410.1"/>
    </source>
</evidence>
<sequence>MDNSRASSSTPNISLPSKNAAVPDTAPSSSPAFGTPPARPIRVGKPTSLAGKASILPILLPPSTLRPVAFRTFTRKHNLTITSSTLQLLATFIGKNCGSGWREEGLAERVLDEVAKMWRKSGGGVIVEEGNGASIKSILQALESNMVGGRIVGKVSDREDASGRSQGHDASESGVSGFTERSSKDPFEDDEEKNDSHSKDPRGWITIVSAFEQPRLVYNANKKHFEASTSSPSLFPDPSHQIAMLRDRYNLVYQRLLRNESFQAPIFGRYDDSSVLPSSARQSYKLTPIANLLGRNGTSHLLLGLLSISPAGELSLTDLTGSVVLDLTHAQSVPENGAWFTPGMIVLVDGIYEEEENIRRSALGGNGGVGGTIGGKFVGISIAGPPCERREVTLGMSNPQSNGDVGATGGFGWVDFLGVGSERAQGPRMRRLEAKYLRQEQPDKQKAGRRTMVIMSEVNLDNVNTFEALKNVFKSYSDLPLEELPLVFFMIGNFVENAMIGEGGRGNSIAYKEYFDTLAHVLSEFPSLLRHSTFVFVPGDNDPWASTFSAGAATAIPREAIPELFTSRVKRAFSVANNDAEKSSPKSVPGEAIWTSNPSRLCLFGPVHEIVVFRDDISGRLRRSAVNSTKETSGFDVITSVEGQGRPHENASRDTTLDQGLVDEKQVRADSREGNQGNGSNPSHTILSARKLVKTILDQGHMSPFPLSSRPVLWDYASSLQLYPLPTAFILADAEMPPFAVTYEGCHVMNPGRLLPEAHRYKRASSWHFLHSVQLCPPFRGFGNAVSSSVNFGVSDIYPSL</sequence>
<feature type="compositionally biased region" description="Basic and acidic residues" evidence="8">
    <location>
        <begin position="157"/>
        <end position="171"/>
    </location>
</feature>
<comment type="caution">
    <text evidence="10">The sequence shown here is derived from an EMBL/GenBank/DDBJ whole genome shotgun (WGS) entry which is preliminary data.</text>
</comment>
<dbReference type="InterPro" id="IPR016266">
    <property type="entry name" value="POLE2"/>
</dbReference>
<accession>A0A0F4YWD8</accession>
<feature type="region of interest" description="Disordered" evidence="8">
    <location>
        <begin position="639"/>
        <end position="662"/>
    </location>
</feature>
<dbReference type="PANTHER" id="PTHR12708:SF0">
    <property type="entry name" value="DNA POLYMERASE EPSILON SUBUNIT 2"/>
    <property type="match status" value="1"/>
</dbReference>
<keyword evidence="4" id="KW-0235">DNA replication</keyword>
<dbReference type="EMBL" id="LASV01000143">
    <property type="protein sequence ID" value="KKA22410.1"/>
    <property type="molecule type" value="Genomic_DNA"/>
</dbReference>
<keyword evidence="10" id="KW-0239">DNA-directed DNA polymerase</keyword>
<evidence type="ECO:0000256" key="4">
    <source>
        <dbReference type="ARBA" id="ARBA00022705"/>
    </source>
</evidence>
<dbReference type="PANTHER" id="PTHR12708">
    <property type="entry name" value="DNA POLYMERASE EPSILON SUBUNIT B"/>
    <property type="match status" value="1"/>
</dbReference>
<evidence type="ECO:0000313" key="11">
    <source>
        <dbReference type="Proteomes" id="UP000053958"/>
    </source>
</evidence>
<keyword evidence="11" id="KW-1185">Reference proteome</keyword>
<evidence type="ECO:0000256" key="2">
    <source>
        <dbReference type="ARBA" id="ARBA00009560"/>
    </source>
</evidence>
<evidence type="ECO:0000256" key="6">
    <source>
        <dbReference type="ARBA" id="ARBA00023242"/>
    </source>
</evidence>
<evidence type="ECO:0000256" key="1">
    <source>
        <dbReference type="ARBA" id="ARBA00004123"/>
    </source>
</evidence>
<dbReference type="Pfam" id="PF04042">
    <property type="entry name" value="DNA_pol_E_B"/>
    <property type="match status" value="1"/>
</dbReference>
<comment type="similarity">
    <text evidence="2">Belongs to the DNA polymerase epsilon subunit B family.</text>
</comment>
<gene>
    <name evidence="10" type="ORF">T310_3616</name>
</gene>
<protein>
    <recommendedName>
        <fullName evidence="3">DNA polymerase epsilon subunit B</fullName>
    </recommendedName>
    <alternativeName>
        <fullName evidence="7">DNA polymerase II subunit 2</fullName>
    </alternativeName>
</protein>
<dbReference type="GO" id="GO:0003887">
    <property type="term" value="F:DNA-directed DNA polymerase activity"/>
    <property type="evidence" value="ECO:0007669"/>
    <property type="project" value="UniProtKB-KW"/>
</dbReference>
<feature type="domain" description="DNA polymerase alpha/delta/epsilon subunit B" evidence="9">
    <location>
        <begin position="453"/>
        <end position="740"/>
    </location>
</feature>
<feature type="region of interest" description="Disordered" evidence="8">
    <location>
        <begin position="1"/>
        <end position="43"/>
    </location>
</feature>
<dbReference type="GO" id="GO:0008622">
    <property type="term" value="C:epsilon DNA polymerase complex"/>
    <property type="evidence" value="ECO:0007669"/>
    <property type="project" value="InterPro"/>
</dbReference>